<accession>A0A4C1ZLV2</accession>
<sequence length="144" mass="16772">MDPLVEVPIERYPELRDSFKRHWPRAVPGYYAIQSQLVYPQFREACQFAAYCPYGDIDNGMVAISIKGVFYEVVVQPNSKSVKKIEEAIATTRRIDWSREVCFSFADTEVLQMIRRLKSRLRFDIVMECPAFKHFLSKNSGIIL</sequence>
<dbReference type="Gene3D" id="3.40.630.30">
    <property type="match status" value="1"/>
</dbReference>
<dbReference type="Proteomes" id="UP000299102">
    <property type="component" value="Unassembled WGS sequence"/>
</dbReference>
<evidence type="ECO:0000313" key="1">
    <source>
        <dbReference type="EMBL" id="GBP89861.1"/>
    </source>
</evidence>
<protein>
    <submittedName>
        <fullName evidence="1">Uncharacterized protein</fullName>
    </submittedName>
</protein>
<reference evidence="1 2" key="1">
    <citation type="journal article" date="2019" name="Commun. Biol.">
        <title>The bagworm genome reveals a unique fibroin gene that provides high tensile strength.</title>
        <authorList>
            <person name="Kono N."/>
            <person name="Nakamura H."/>
            <person name="Ohtoshi R."/>
            <person name="Tomita M."/>
            <person name="Numata K."/>
            <person name="Arakawa K."/>
        </authorList>
    </citation>
    <scope>NUCLEOTIDE SEQUENCE [LARGE SCALE GENOMIC DNA]</scope>
</reference>
<dbReference type="EMBL" id="BGZK01002038">
    <property type="protein sequence ID" value="GBP89861.1"/>
    <property type="molecule type" value="Genomic_DNA"/>
</dbReference>
<proteinExistence type="predicted"/>
<organism evidence="1 2">
    <name type="scientific">Eumeta variegata</name>
    <name type="common">Bagworm moth</name>
    <name type="synonym">Eumeta japonica</name>
    <dbReference type="NCBI Taxonomy" id="151549"/>
    <lineage>
        <taxon>Eukaryota</taxon>
        <taxon>Metazoa</taxon>
        <taxon>Ecdysozoa</taxon>
        <taxon>Arthropoda</taxon>
        <taxon>Hexapoda</taxon>
        <taxon>Insecta</taxon>
        <taxon>Pterygota</taxon>
        <taxon>Neoptera</taxon>
        <taxon>Endopterygota</taxon>
        <taxon>Lepidoptera</taxon>
        <taxon>Glossata</taxon>
        <taxon>Ditrysia</taxon>
        <taxon>Tineoidea</taxon>
        <taxon>Psychidae</taxon>
        <taxon>Oiketicinae</taxon>
        <taxon>Eumeta</taxon>
    </lineage>
</organism>
<comment type="caution">
    <text evidence="1">The sequence shown here is derived from an EMBL/GenBank/DDBJ whole genome shotgun (WGS) entry which is preliminary data.</text>
</comment>
<name>A0A4C1ZLV2_EUMVA</name>
<gene>
    <name evidence="1" type="ORF">EVAR_62352_1</name>
</gene>
<keyword evidence="2" id="KW-1185">Reference proteome</keyword>
<evidence type="ECO:0000313" key="2">
    <source>
        <dbReference type="Proteomes" id="UP000299102"/>
    </source>
</evidence>
<dbReference type="AlphaFoldDB" id="A0A4C1ZLV2"/>
<dbReference type="OrthoDB" id="7305308at2759"/>